<feature type="region of interest" description="Disordered" evidence="3">
    <location>
        <begin position="1"/>
        <end position="83"/>
    </location>
</feature>
<dbReference type="InterPro" id="IPR036852">
    <property type="entry name" value="Peptidase_S8/S53_dom_sf"/>
</dbReference>
<dbReference type="Gene3D" id="2.60.40.2310">
    <property type="match status" value="1"/>
</dbReference>
<dbReference type="Pfam" id="PF17766">
    <property type="entry name" value="fn3_6"/>
    <property type="match status" value="1"/>
</dbReference>
<dbReference type="GO" id="GO:0006508">
    <property type="term" value="P:proteolysis"/>
    <property type="evidence" value="ECO:0007669"/>
    <property type="project" value="InterPro"/>
</dbReference>
<sequence length="249" mass="25267">MDPDVDAPGRRGEAVAVQPRVGDVHGLPARGRGGGRRQGVEPGVEPCGDPVGDHDDGGPAEQRRGGVTTDSGSPATPYDHGAGQVNPAAALDAGLVYELGEEDYLQFLCDYGYDASQIKLVAASLPGGFSCGAGGNASDSKDLISGLNYPSIAVTGLGKAGGTRTVSRVVTNVGAQQEATYTVAVAAPAGLDVKVVPGKLEFTKSVKKLGFQVSFSGKNAAAAAKGDLFGSITWSDGKHTVRSPFVVTI</sequence>
<reference evidence="5" key="1">
    <citation type="journal article" date="2005" name="PLoS Biol.">
        <title>The genomes of Oryza sativa: a history of duplications.</title>
        <authorList>
            <person name="Yu J."/>
            <person name="Wang J."/>
            <person name="Lin W."/>
            <person name="Li S."/>
            <person name="Li H."/>
            <person name="Zhou J."/>
            <person name="Ni P."/>
            <person name="Dong W."/>
            <person name="Hu S."/>
            <person name="Zeng C."/>
            <person name="Zhang J."/>
            <person name="Zhang Y."/>
            <person name="Li R."/>
            <person name="Xu Z."/>
            <person name="Li S."/>
            <person name="Li X."/>
            <person name="Zheng H."/>
            <person name="Cong L."/>
            <person name="Lin L."/>
            <person name="Yin J."/>
            <person name="Geng J."/>
            <person name="Li G."/>
            <person name="Shi J."/>
            <person name="Liu J."/>
            <person name="Lv H."/>
            <person name="Li J."/>
            <person name="Wang J."/>
            <person name="Deng Y."/>
            <person name="Ran L."/>
            <person name="Shi X."/>
            <person name="Wang X."/>
            <person name="Wu Q."/>
            <person name="Li C."/>
            <person name="Ren X."/>
            <person name="Wang J."/>
            <person name="Wang X."/>
            <person name="Li D."/>
            <person name="Liu D."/>
            <person name="Zhang X."/>
            <person name="Ji Z."/>
            <person name="Zhao W."/>
            <person name="Sun Y."/>
            <person name="Zhang Z."/>
            <person name="Bao J."/>
            <person name="Han Y."/>
            <person name="Dong L."/>
            <person name="Ji J."/>
            <person name="Chen P."/>
            <person name="Wu S."/>
            <person name="Liu J."/>
            <person name="Xiao Y."/>
            <person name="Bu D."/>
            <person name="Tan J."/>
            <person name="Yang L."/>
            <person name="Ye C."/>
            <person name="Zhang J."/>
            <person name="Xu J."/>
            <person name="Zhou Y."/>
            <person name="Yu Y."/>
            <person name="Zhang B."/>
            <person name="Zhuang S."/>
            <person name="Wei H."/>
            <person name="Liu B."/>
            <person name="Lei M."/>
            <person name="Yu H."/>
            <person name="Li Y."/>
            <person name="Xu H."/>
            <person name="Wei S."/>
            <person name="He X."/>
            <person name="Fang L."/>
            <person name="Zhang Z."/>
            <person name="Zhang Y."/>
            <person name="Huang X."/>
            <person name="Su Z."/>
            <person name="Tong W."/>
            <person name="Li J."/>
            <person name="Tong Z."/>
            <person name="Li S."/>
            <person name="Ye J."/>
            <person name="Wang L."/>
            <person name="Fang L."/>
            <person name="Lei T."/>
            <person name="Chen C."/>
            <person name="Chen H."/>
            <person name="Xu Z."/>
            <person name="Li H."/>
            <person name="Huang H."/>
            <person name="Zhang F."/>
            <person name="Xu H."/>
            <person name="Li N."/>
            <person name="Zhao C."/>
            <person name="Li S."/>
            <person name="Dong L."/>
            <person name="Huang Y."/>
            <person name="Li L."/>
            <person name="Xi Y."/>
            <person name="Qi Q."/>
            <person name="Li W."/>
            <person name="Zhang B."/>
            <person name="Hu W."/>
            <person name="Zhang Y."/>
            <person name="Tian X."/>
            <person name="Jiao Y."/>
            <person name="Liang X."/>
            <person name="Jin J."/>
            <person name="Gao L."/>
            <person name="Zheng W."/>
            <person name="Hao B."/>
            <person name="Liu S."/>
            <person name="Wang W."/>
            <person name="Yuan L."/>
            <person name="Cao M."/>
            <person name="McDermott J."/>
            <person name="Samudrala R."/>
            <person name="Wang J."/>
            <person name="Wong G.K."/>
            <person name="Yang H."/>
        </authorList>
    </citation>
    <scope>NUCLEOTIDE SEQUENCE [LARGE SCALE GENOMIC DNA]</scope>
</reference>
<accession>A3C013</accession>
<feature type="compositionally biased region" description="Basic and acidic residues" evidence="3">
    <location>
        <begin position="51"/>
        <end position="64"/>
    </location>
</feature>
<comment type="similarity">
    <text evidence="1">Belongs to the peptidase S8 family.</text>
</comment>
<evidence type="ECO:0000256" key="1">
    <source>
        <dbReference type="ARBA" id="ARBA00011073"/>
    </source>
</evidence>
<evidence type="ECO:0000256" key="3">
    <source>
        <dbReference type="SAM" id="MobiDB-lite"/>
    </source>
</evidence>
<reference evidence="5" key="2">
    <citation type="submission" date="2008-12" db="EMBL/GenBank/DDBJ databases">
        <title>Improved gene annotation of the rice (Oryza sativa) genomes.</title>
        <authorList>
            <person name="Wang J."/>
            <person name="Li R."/>
            <person name="Fan W."/>
            <person name="Huang Q."/>
            <person name="Zhang J."/>
            <person name="Zhou Y."/>
            <person name="Hu Y."/>
            <person name="Zi S."/>
            <person name="Li J."/>
            <person name="Ni P."/>
            <person name="Zheng H."/>
            <person name="Zhang Y."/>
            <person name="Zhao M."/>
            <person name="Hao Q."/>
            <person name="McDermott J."/>
            <person name="Samudrala R."/>
            <person name="Kristiansen K."/>
            <person name="Wong G.K.-S."/>
        </authorList>
    </citation>
    <scope>NUCLEOTIDE SEQUENCE</scope>
</reference>
<protein>
    <recommendedName>
        <fullName evidence="4">Subtilisin-like protease fibronectin type-III domain-containing protein</fullName>
    </recommendedName>
</protein>
<dbReference type="EMBL" id="CM000146">
    <property type="protein sequence ID" value="EAZ45152.1"/>
    <property type="molecule type" value="Genomic_DNA"/>
</dbReference>
<evidence type="ECO:0000256" key="2">
    <source>
        <dbReference type="ARBA" id="ARBA00022729"/>
    </source>
</evidence>
<feature type="domain" description="Subtilisin-like protease fibronectin type-III" evidence="4">
    <location>
        <begin position="147"/>
        <end position="247"/>
    </location>
</feature>
<dbReference type="InterPro" id="IPR041469">
    <property type="entry name" value="Subtilisin-like_FN3"/>
</dbReference>
<dbReference type="Gene3D" id="3.40.50.200">
    <property type="entry name" value="Peptidase S8/S53 domain"/>
    <property type="match status" value="1"/>
</dbReference>
<evidence type="ECO:0000313" key="5">
    <source>
        <dbReference type="EMBL" id="EAZ45152.1"/>
    </source>
</evidence>
<dbReference type="InterPro" id="IPR045051">
    <property type="entry name" value="SBT"/>
</dbReference>
<proteinExistence type="inferred from homology"/>
<name>A3C013_ORYSJ</name>
<dbReference type="Proteomes" id="UP000007752">
    <property type="component" value="Chromosome 9"/>
</dbReference>
<dbReference type="GO" id="GO:0004252">
    <property type="term" value="F:serine-type endopeptidase activity"/>
    <property type="evidence" value="ECO:0007669"/>
    <property type="project" value="InterPro"/>
</dbReference>
<dbReference type="PANTHER" id="PTHR10795">
    <property type="entry name" value="PROPROTEIN CONVERTASE SUBTILISIN/KEXIN"/>
    <property type="match status" value="1"/>
</dbReference>
<keyword evidence="2" id="KW-0732">Signal</keyword>
<organism evidence="5">
    <name type="scientific">Oryza sativa subsp. japonica</name>
    <name type="common">Rice</name>
    <dbReference type="NCBI Taxonomy" id="39947"/>
    <lineage>
        <taxon>Eukaryota</taxon>
        <taxon>Viridiplantae</taxon>
        <taxon>Streptophyta</taxon>
        <taxon>Embryophyta</taxon>
        <taxon>Tracheophyta</taxon>
        <taxon>Spermatophyta</taxon>
        <taxon>Magnoliopsida</taxon>
        <taxon>Liliopsida</taxon>
        <taxon>Poales</taxon>
        <taxon>Poaceae</taxon>
        <taxon>BOP clade</taxon>
        <taxon>Oryzoideae</taxon>
        <taxon>Oryzeae</taxon>
        <taxon>Oryzinae</taxon>
        <taxon>Oryza</taxon>
        <taxon>Oryza sativa</taxon>
    </lineage>
</organism>
<gene>
    <name evidence="5" type="ORF">OsJ_29790</name>
</gene>
<evidence type="ECO:0000259" key="4">
    <source>
        <dbReference type="Pfam" id="PF17766"/>
    </source>
</evidence>
<dbReference type="AlphaFoldDB" id="A3C013"/>